<dbReference type="PROSITE" id="PS01360">
    <property type="entry name" value="ZF_MYND_1"/>
    <property type="match status" value="1"/>
</dbReference>
<feature type="domain" description="MYND-type" evidence="5">
    <location>
        <begin position="380"/>
        <end position="416"/>
    </location>
</feature>
<evidence type="ECO:0000313" key="6">
    <source>
        <dbReference type="EMBL" id="CAH1117323.1"/>
    </source>
</evidence>
<gene>
    <name evidence="6" type="ORF">PHAECO_LOCUS1430</name>
</gene>
<dbReference type="GO" id="GO:0008270">
    <property type="term" value="F:zinc ion binding"/>
    <property type="evidence" value="ECO:0007669"/>
    <property type="project" value="UniProtKB-KW"/>
</dbReference>
<reference evidence="6" key="1">
    <citation type="submission" date="2022-01" db="EMBL/GenBank/DDBJ databases">
        <authorList>
            <person name="King R."/>
        </authorList>
    </citation>
    <scope>NUCLEOTIDE SEQUENCE</scope>
</reference>
<dbReference type="Gene3D" id="6.10.140.2220">
    <property type="match status" value="1"/>
</dbReference>
<name>A0A9P0D9H7_PHACE</name>
<evidence type="ECO:0000256" key="2">
    <source>
        <dbReference type="ARBA" id="ARBA00022771"/>
    </source>
</evidence>
<proteinExistence type="predicted"/>
<keyword evidence="1" id="KW-0479">Metal-binding</keyword>
<reference evidence="6" key="2">
    <citation type="submission" date="2022-10" db="EMBL/GenBank/DDBJ databases">
        <authorList>
            <consortium name="ENA_rothamsted_submissions"/>
            <consortium name="culmorum"/>
            <person name="King R."/>
        </authorList>
    </citation>
    <scope>NUCLEOTIDE SEQUENCE</scope>
</reference>
<dbReference type="EMBL" id="OU896707">
    <property type="protein sequence ID" value="CAH1117323.1"/>
    <property type="molecule type" value="Genomic_DNA"/>
</dbReference>
<evidence type="ECO:0000259" key="5">
    <source>
        <dbReference type="PROSITE" id="PS50865"/>
    </source>
</evidence>
<dbReference type="AlphaFoldDB" id="A0A9P0D9H7"/>
<dbReference type="GO" id="GO:0034451">
    <property type="term" value="C:centriolar satellite"/>
    <property type="evidence" value="ECO:0007669"/>
    <property type="project" value="TreeGrafter"/>
</dbReference>
<evidence type="ECO:0000256" key="3">
    <source>
        <dbReference type="ARBA" id="ARBA00022833"/>
    </source>
</evidence>
<dbReference type="Proteomes" id="UP001153737">
    <property type="component" value="Chromosome 1"/>
</dbReference>
<accession>A0A9P0D9H7</accession>
<dbReference type="GO" id="GO:0036158">
    <property type="term" value="P:outer dynein arm assembly"/>
    <property type="evidence" value="ECO:0007669"/>
    <property type="project" value="TreeGrafter"/>
</dbReference>
<dbReference type="Pfam" id="PF01753">
    <property type="entry name" value="zf-MYND"/>
    <property type="match status" value="1"/>
</dbReference>
<evidence type="ECO:0000256" key="4">
    <source>
        <dbReference type="PROSITE-ProRule" id="PRU00134"/>
    </source>
</evidence>
<protein>
    <recommendedName>
        <fullName evidence="5">MYND-type domain-containing protein</fullName>
    </recommendedName>
</protein>
<dbReference type="GO" id="GO:0005737">
    <property type="term" value="C:cytoplasm"/>
    <property type="evidence" value="ECO:0007669"/>
    <property type="project" value="TreeGrafter"/>
</dbReference>
<dbReference type="OrthoDB" id="432970at2759"/>
<sequence>MDSILLPSEIETYIDTMKPQKMKDLGTIHWFDWHHRLQKLNQEALIEASLLKEEHVKESLVTFGKLNILTHEAILINIWKYKVLPILTSLEPCPESTFIVYSILYHEAVCVALLELVLYHPNCCEALEDTAGDLLEYATSNVSQLLSVKSTEPGRNESASEEISRQKNNLTFDIGIRSLSITRYICENLESLPVSIRSKIYTEYDIPVLFTEIMLAKPWAKDGKLYSGGSWKDWDNEQLGQCEAQVWLTLRQLLLDPECQSYYSLTENRSKQLAKLLPLMKPILLDQLSPLMELNHWLCRMNMMEQNAAPPKALLIETILEIKDSILKETGGKWRKMATNQLPTVFTTDKSLLTNIATKLSESYNTELLEKFGAESQTKCIKCDKEAIQRCSHCHKAWYCSRTCQIDHWTEHKPQCLP</sequence>
<dbReference type="GO" id="GO:0036159">
    <property type="term" value="P:inner dynein arm assembly"/>
    <property type="evidence" value="ECO:0007669"/>
    <property type="project" value="TreeGrafter"/>
</dbReference>
<dbReference type="PROSITE" id="PS50865">
    <property type="entry name" value="ZF_MYND_2"/>
    <property type="match status" value="1"/>
</dbReference>
<evidence type="ECO:0000313" key="7">
    <source>
        <dbReference type="Proteomes" id="UP001153737"/>
    </source>
</evidence>
<dbReference type="PANTHER" id="PTHR13244:SF7">
    <property type="entry name" value="ZINC FINGER MYND DOMAIN-CONTAINING PROTEIN 10"/>
    <property type="match status" value="1"/>
</dbReference>
<organism evidence="6 7">
    <name type="scientific">Phaedon cochleariae</name>
    <name type="common">Mustard beetle</name>
    <dbReference type="NCBI Taxonomy" id="80249"/>
    <lineage>
        <taxon>Eukaryota</taxon>
        <taxon>Metazoa</taxon>
        <taxon>Ecdysozoa</taxon>
        <taxon>Arthropoda</taxon>
        <taxon>Hexapoda</taxon>
        <taxon>Insecta</taxon>
        <taxon>Pterygota</taxon>
        <taxon>Neoptera</taxon>
        <taxon>Endopterygota</taxon>
        <taxon>Coleoptera</taxon>
        <taxon>Polyphaga</taxon>
        <taxon>Cucujiformia</taxon>
        <taxon>Chrysomeloidea</taxon>
        <taxon>Chrysomelidae</taxon>
        <taxon>Chrysomelinae</taxon>
        <taxon>Chrysomelini</taxon>
        <taxon>Phaedon</taxon>
    </lineage>
</organism>
<dbReference type="PANTHER" id="PTHR13244">
    <property type="entry name" value="ZINC FINGER MYND DOMAIN CONTAINING PROTEIN 10"/>
    <property type="match status" value="1"/>
</dbReference>
<dbReference type="InterPro" id="IPR052298">
    <property type="entry name" value="ZMYND10"/>
</dbReference>
<keyword evidence="7" id="KW-1185">Reference proteome</keyword>
<dbReference type="InterPro" id="IPR002893">
    <property type="entry name" value="Znf_MYND"/>
</dbReference>
<keyword evidence="2 4" id="KW-0863">Zinc-finger</keyword>
<keyword evidence="3" id="KW-0862">Zinc</keyword>
<dbReference type="SUPFAM" id="SSF144232">
    <property type="entry name" value="HIT/MYND zinc finger-like"/>
    <property type="match status" value="1"/>
</dbReference>
<dbReference type="GO" id="GO:0044458">
    <property type="term" value="P:motile cilium assembly"/>
    <property type="evidence" value="ECO:0007669"/>
    <property type="project" value="TreeGrafter"/>
</dbReference>
<evidence type="ECO:0000256" key="1">
    <source>
        <dbReference type="ARBA" id="ARBA00022723"/>
    </source>
</evidence>